<proteinExistence type="predicted"/>
<dbReference type="Proteomes" id="UP001296776">
    <property type="component" value="Unassembled WGS sequence"/>
</dbReference>
<dbReference type="EMBL" id="NRSJ01000040">
    <property type="protein sequence ID" value="MBK1706390.1"/>
    <property type="molecule type" value="Genomic_DNA"/>
</dbReference>
<protein>
    <submittedName>
        <fullName evidence="1">Uncharacterized protein</fullName>
    </submittedName>
</protein>
<reference evidence="1" key="2">
    <citation type="journal article" date="2020" name="Microorganisms">
        <title>Osmotic Adaptation and Compatible Solute Biosynthesis of Phototrophic Bacteria as Revealed from Genome Analyses.</title>
        <authorList>
            <person name="Imhoff J.F."/>
            <person name="Rahn T."/>
            <person name="Kunzel S."/>
            <person name="Keller A."/>
            <person name="Neulinger S.C."/>
        </authorList>
    </citation>
    <scope>NUCLEOTIDE SEQUENCE</scope>
    <source>
        <strain evidence="1">DSM 11080</strain>
    </source>
</reference>
<sequence length="115" mass="13304">MSQQRIKASELRDDLLPKLRAVEAAVERTLADRLRLCADEEDRKRFQGLKSEFELEIMMIRMNLRHLLRREALVLERVFQGDDAAGDKVLVLDEQEASAIKRAQLLFQRSQALLG</sequence>
<keyword evidence="2" id="KW-1185">Reference proteome</keyword>
<organism evidence="1 2">
    <name type="scientific">Halochromatium glycolicum</name>
    <dbReference type="NCBI Taxonomy" id="85075"/>
    <lineage>
        <taxon>Bacteria</taxon>
        <taxon>Pseudomonadati</taxon>
        <taxon>Pseudomonadota</taxon>
        <taxon>Gammaproteobacteria</taxon>
        <taxon>Chromatiales</taxon>
        <taxon>Chromatiaceae</taxon>
        <taxon>Halochromatium</taxon>
    </lineage>
</organism>
<gene>
    <name evidence="1" type="ORF">CKO40_18000</name>
</gene>
<dbReference type="RefSeq" id="WP_200347842.1">
    <property type="nucleotide sequence ID" value="NZ_NRSJ01000040.1"/>
</dbReference>
<accession>A0AAJ0U7T2</accession>
<evidence type="ECO:0000313" key="1">
    <source>
        <dbReference type="EMBL" id="MBK1706390.1"/>
    </source>
</evidence>
<reference evidence="1" key="1">
    <citation type="submission" date="2017-08" db="EMBL/GenBank/DDBJ databases">
        <authorList>
            <person name="Imhoff J.F."/>
            <person name="Rahn T."/>
            <person name="Kuenzel S."/>
            <person name="Neulinger S.C."/>
        </authorList>
    </citation>
    <scope>NUCLEOTIDE SEQUENCE</scope>
    <source>
        <strain evidence="1">DSM 11080</strain>
    </source>
</reference>
<comment type="caution">
    <text evidence="1">The sequence shown here is derived from an EMBL/GenBank/DDBJ whole genome shotgun (WGS) entry which is preliminary data.</text>
</comment>
<name>A0AAJ0U7T2_9GAMM</name>
<dbReference type="AlphaFoldDB" id="A0AAJ0U7T2"/>
<evidence type="ECO:0000313" key="2">
    <source>
        <dbReference type="Proteomes" id="UP001296776"/>
    </source>
</evidence>